<feature type="region of interest" description="Disordered" evidence="1">
    <location>
        <begin position="626"/>
        <end position="658"/>
    </location>
</feature>
<evidence type="ECO:0000313" key="4">
    <source>
        <dbReference type="Proteomes" id="UP000176780"/>
    </source>
</evidence>
<feature type="transmembrane region" description="Helical" evidence="2">
    <location>
        <begin position="598"/>
        <end position="622"/>
    </location>
</feature>
<dbReference type="EMBL" id="MFBQ01000023">
    <property type="protein sequence ID" value="OGE04686.1"/>
    <property type="molecule type" value="Genomic_DNA"/>
</dbReference>
<dbReference type="STRING" id="1797727.A3B51_03200"/>
<keyword evidence="2" id="KW-1133">Transmembrane helix</keyword>
<feature type="region of interest" description="Disordered" evidence="1">
    <location>
        <begin position="255"/>
        <end position="291"/>
    </location>
</feature>
<sequence length="658" mass="69293">MPKEGSPTSRRAARVSAQLTAEVSRRPSERSEAKRSPAEKSFLQRLTSSKFSLYSTAVTAAAAGMTGAYIEHQVTHDADSNGNTAIVRTLEQVDASIHQDFEKLSTEEQARQQALDAQVAEIDVQLKAISEKLNQPINSDSVKLPNTGHGGLHETSSDLSLNEAKAALDTSDDVEDGKLTLKIDSGDSVDGKLQETLNLSAEASWDNTVAGGGGQFGTVYRGDKVPLDVNDAFAQAFIDDGVELPIEHKGLIPEVSDSAVVPGGSYEQSEPESRSAGAEGEKQAAAVQQDLHQDSATVGSAENTGVLQDQKAQSAGEVAGLPDFPDDTVDQATPTPRGITPIPSPTGEPFPTFPPEPTHPEEPTTTPTPRGITPIPSPTGTPLPTFPPEPTHEVPTNTSTRTPTAPATATEKPTNTPTRTPTRTPTATSTETSTPTRTATPIETPTPTATETVTNTPTRTPTRTPTGTPSATPTATRTPTRTPTATSTETSTPTRTATPTETPTPTATETVTSTPTNTPTETSTPTATNTPESPTPADTATPPKKESPTPTDTATPTKTKEVKKPPTPTGTRTPEMPKALPPTGFGYEQSQGDRDNTALGWLVGALLAAGAAGIAVFGALRLRIRRQEDLLRSPHRVDLQGEDDEDEEEEQEEESSNK</sequence>
<accession>A0A1F5HKL4</accession>
<feature type="compositionally biased region" description="Acidic residues" evidence="1">
    <location>
        <begin position="640"/>
        <end position="658"/>
    </location>
</feature>
<feature type="compositionally biased region" description="Basic and acidic residues" evidence="1">
    <location>
        <begin position="23"/>
        <end position="38"/>
    </location>
</feature>
<evidence type="ECO:0000313" key="3">
    <source>
        <dbReference type="EMBL" id="OGE04686.1"/>
    </source>
</evidence>
<evidence type="ECO:0000256" key="2">
    <source>
        <dbReference type="SAM" id="Phobius"/>
    </source>
</evidence>
<name>A0A1F5HKL4_9BACT</name>
<evidence type="ECO:0000256" key="1">
    <source>
        <dbReference type="SAM" id="MobiDB-lite"/>
    </source>
</evidence>
<proteinExistence type="predicted"/>
<feature type="region of interest" description="Disordered" evidence="1">
    <location>
        <begin position="1"/>
        <end position="41"/>
    </location>
</feature>
<feature type="compositionally biased region" description="Pro residues" evidence="1">
    <location>
        <begin position="342"/>
        <end position="357"/>
    </location>
</feature>
<gene>
    <name evidence="3" type="ORF">A3B51_03200</name>
</gene>
<dbReference type="Proteomes" id="UP000176780">
    <property type="component" value="Unassembled WGS sequence"/>
</dbReference>
<comment type="caution">
    <text evidence="3">The sequence shown here is derived from an EMBL/GenBank/DDBJ whole genome shotgun (WGS) entry which is preliminary data.</text>
</comment>
<keyword evidence="2" id="KW-0812">Transmembrane</keyword>
<dbReference type="AlphaFoldDB" id="A0A1F5HKL4"/>
<feature type="compositionally biased region" description="Pro residues" evidence="1">
    <location>
        <begin position="375"/>
        <end position="389"/>
    </location>
</feature>
<reference evidence="3 4" key="1">
    <citation type="journal article" date="2016" name="Nat. Commun.">
        <title>Thousands of microbial genomes shed light on interconnected biogeochemical processes in an aquifer system.</title>
        <authorList>
            <person name="Anantharaman K."/>
            <person name="Brown C.T."/>
            <person name="Hug L.A."/>
            <person name="Sharon I."/>
            <person name="Castelle C.J."/>
            <person name="Probst A.J."/>
            <person name="Thomas B.C."/>
            <person name="Singh A."/>
            <person name="Wilkins M.J."/>
            <person name="Karaoz U."/>
            <person name="Brodie E.L."/>
            <person name="Williams K.H."/>
            <person name="Hubbard S.S."/>
            <person name="Banfield J.F."/>
        </authorList>
    </citation>
    <scope>NUCLEOTIDE SEQUENCE [LARGE SCALE GENOMIC DNA]</scope>
</reference>
<protein>
    <submittedName>
        <fullName evidence="3">Uncharacterized protein</fullName>
    </submittedName>
</protein>
<feature type="compositionally biased region" description="Low complexity" evidence="1">
    <location>
        <begin position="363"/>
        <end position="374"/>
    </location>
</feature>
<feature type="compositionally biased region" description="Basic and acidic residues" evidence="1">
    <location>
        <begin position="626"/>
        <end position="639"/>
    </location>
</feature>
<feature type="compositionally biased region" description="Low complexity" evidence="1">
    <location>
        <begin position="395"/>
        <end position="557"/>
    </location>
</feature>
<keyword evidence="2" id="KW-0472">Membrane</keyword>
<organism evidence="3 4">
    <name type="scientific">Candidatus Curtissbacteria bacterium RIFCSPLOWO2_01_FULL_41_18</name>
    <dbReference type="NCBI Taxonomy" id="1797727"/>
    <lineage>
        <taxon>Bacteria</taxon>
        <taxon>Candidatus Curtissiibacteriota</taxon>
    </lineage>
</organism>
<feature type="region of interest" description="Disordered" evidence="1">
    <location>
        <begin position="309"/>
        <end position="592"/>
    </location>
</feature>